<organism evidence="4 5">
    <name type="scientific">Sphingobium wenxiniae (strain DSM 21828 / CGMCC 1.7748 / JZ-1)</name>
    <dbReference type="NCBI Taxonomy" id="595605"/>
    <lineage>
        <taxon>Bacteria</taxon>
        <taxon>Pseudomonadati</taxon>
        <taxon>Pseudomonadota</taxon>
        <taxon>Alphaproteobacteria</taxon>
        <taxon>Sphingomonadales</taxon>
        <taxon>Sphingomonadaceae</taxon>
        <taxon>Sphingobium</taxon>
    </lineage>
</organism>
<dbReference type="AlphaFoldDB" id="A0A562KMJ8"/>
<dbReference type="SUPFAM" id="SSF51735">
    <property type="entry name" value="NAD(P)-binding Rossmann-fold domains"/>
    <property type="match status" value="1"/>
</dbReference>
<evidence type="ECO:0000256" key="3">
    <source>
        <dbReference type="RuleBase" id="RU000363"/>
    </source>
</evidence>
<evidence type="ECO:0000313" key="4">
    <source>
        <dbReference type="EMBL" id="TWH96567.1"/>
    </source>
</evidence>
<comment type="similarity">
    <text evidence="1 3">Belongs to the short-chain dehydrogenases/reductases (SDR) family.</text>
</comment>
<dbReference type="PANTHER" id="PTHR43669">
    <property type="entry name" value="5-KETO-D-GLUCONATE 5-REDUCTASE"/>
    <property type="match status" value="1"/>
</dbReference>
<dbReference type="CDD" id="cd05233">
    <property type="entry name" value="SDR_c"/>
    <property type="match status" value="1"/>
</dbReference>
<dbReference type="PRINTS" id="PR00080">
    <property type="entry name" value="SDRFAMILY"/>
</dbReference>
<dbReference type="PRINTS" id="PR00081">
    <property type="entry name" value="GDHRDH"/>
</dbReference>
<keyword evidence="2" id="KW-0560">Oxidoreductase</keyword>
<dbReference type="EMBL" id="VLKK01000002">
    <property type="protein sequence ID" value="TWH96567.1"/>
    <property type="molecule type" value="Genomic_DNA"/>
</dbReference>
<name>A0A562KMJ8_SPHWJ</name>
<keyword evidence="5" id="KW-1185">Reference proteome</keyword>
<sequence>MSDRIAIVTGSGQGLGEEIAVALAERGYKLALFGRTAAKIERVAARIGGGTLPIALDLTDPDAVRAAFNQVEDRLGALDVLVNNAATYVPFLIADATDEQIRTTIDGSLVSALYCIREAIRRMRPHGSGDIVSISSESVRYPAPLLSVYAAAKAGLAKIHEALRRELHDSGIRPMIFETGRIDSSSAGEHWPPEMVEEFMRRFETLGYSGPLARDAATARTLAATIVHMIESPRDAVFELVQMRAVN</sequence>
<reference evidence="4 5" key="1">
    <citation type="journal article" date="2015" name="Stand. Genomic Sci.">
        <title>Genomic Encyclopedia of Bacterial and Archaeal Type Strains, Phase III: the genomes of soil and plant-associated and newly described type strains.</title>
        <authorList>
            <person name="Whitman W.B."/>
            <person name="Woyke T."/>
            <person name="Klenk H.P."/>
            <person name="Zhou Y."/>
            <person name="Lilburn T.G."/>
            <person name="Beck B.J."/>
            <person name="De Vos P."/>
            <person name="Vandamme P."/>
            <person name="Eisen J.A."/>
            <person name="Garrity G."/>
            <person name="Hugenholtz P."/>
            <person name="Kyrpides N.C."/>
        </authorList>
    </citation>
    <scope>NUCLEOTIDE SEQUENCE [LARGE SCALE GENOMIC DNA]</scope>
    <source>
        <strain evidence="4 5">CGMCC 1.7748</strain>
    </source>
</reference>
<gene>
    <name evidence="4" type="ORF">IQ35_00498</name>
</gene>
<dbReference type="InterPro" id="IPR002347">
    <property type="entry name" value="SDR_fam"/>
</dbReference>
<dbReference type="Gene3D" id="3.40.50.720">
    <property type="entry name" value="NAD(P)-binding Rossmann-like Domain"/>
    <property type="match status" value="1"/>
</dbReference>
<dbReference type="GO" id="GO:0016491">
    <property type="term" value="F:oxidoreductase activity"/>
    <property type="evidence" value="ECO:0007669"/>
    <property type="project" value="UniProtKB-KW"/>
</dbReference>
<dbReference type="RefSeq" id="WP_158636565.1">
    <property type="nucleotide sequence ID" value="NZ_JACIIY010000009.1"/>
</dbReference>
<accession>A0A562KMJ8</accession>
<comment type="caution">
    <text evidence="4">The sequence shown here is derived from an EMBL/GenBank/DDBJ whole genome shotgun (WGS) entry which is preliminary data.</text>
</comment>
<dbReference type="Pfam" id="PF00106">
    <property type="entry name" value="adh_short"/>
    <property type="match status" value="1"/>
</dbReference>
<protein>
    <submittedName>
        <fullName evidence="4">NADP-dependent 3-hydroxy acid dehydrogenase YdfG</fullName>
    </submittedName>
</protein>
<dbReference type="InterPro" id="IPR036291">
    <property type="entry name" value="NAD(P)-bd_dom_sf"/>
</dbReference>
<evidence type="ECO:0000256" key="1">
    <source>
        <dbReference type="ARBA" id="ARBA00006484"/>
    </source>
</evidence>
<evidence type="ECO:0000256" key="2">
    <source>
        <dbReference type="ARBA" id="ARBA00023002"/>
    </source>
</evidence>
<dbReference type="Proteomes" id="UP000316624">
    <property type="component" value="Unassembled WGS sequence"/>
</dbReference>
<evidence type="ECO:0000313" key="5">
    <source>
        <dbReference type="Proteomes" id="UP000316624"/>
    </source>
</evidence>
<proteinExistence type="inferred from homology"/>
<dbReference type="PANTHER" id="PTHR43669:SF3">
    <property type="entry name" value="ALCOHOL DEHYDROGENASE, PUTATIVE (AFU_ORTHOLOGUE AFUA_3G03445)-RELATED"/>
    <property type="match status" value="1"/>
</dbReference>